<dbReference type="CDD" id="cd19941">
    <property type="entry name" value="TIL"/>
    <property type="match status" value="1"/>
</dbReference>
<dbReference type="InterPro" id="IPR001007">
    <property type="entry name" value="VWF_dom"/>
</dbReference>
<evidence type="ECO:0000256" key="1">
    <source>
        <dbReference type="ARBA" id="ARBA00022729"/>
    </source>
</evidence>
<dbReference type="InterPro" id="IPR000884">
    <property type="entry name" value="TSP1_rpt"/>
</dbReference>
<organism evidence="6 7">
    <name type="scientific">Aplysia californica</name>
    <name type="common">California sea hare</name>
    <dbReference type="NCBI Taxonomy" id="6500"/>
    <lineage>
        <taxon>Eukaryota</taxon>
        <taxon>Metazoa</taxon>
        <taxon>Spiralia</taxon>
        <taxon>Lophotrochozoa</taxon>
        <taxon>Mollusca</taxon>
        <taxon>Gastropoda</taxon>
        <taxon>Heterobranchia</taxon>
        <taxon>Euthyneura</taxon>
        <taxon>Tectipleura</taxon>
        <taxon>Aplysiida</taxon>
        <taxon>Aplysioidea</taxon>
        <taxon>Aplysiidae</taxon>
        <taxon>Aplysia</taxon>
    </lineage>
</organism>
<dbReference type="GeneID" id="101852722"/>
<feature type="domain" description="CTCK" evidence="4">
    <location>
        <begin position="546"/>
        <end position="649"/>
    </location>
</feature>
<dbReference type="Pfam" id="PF00090">
    <property type="entry name" value="TSP_1"/>
    <property type="match status" value="1"/>
</dbReference>
<dbReference type="PROSITE" id="PS01225">
    <property type="entry name" value="CTCK_2"/>
    <property type="match status" value="1"/>
</dbReference>
<dbReference type="RefSeq" id="XP_005107625.1">
    <property type="nucleotide sequence ID" value="XM_005107568.2"/>
</dbReference>
<dbReference type="PROSITE" id="PS50092">
    <property type="entry name" value="TSP1"/>
    <property type="match status" value="2"/>
</dbReference>
<dbReference type="SUPFAM" id="SSF57567">
    <property type="entry name" value="Serine protease inhibitors"/>
    <property type="match status" value="1"/>
</dbReference>
<dbReference type="InterPro" id="IPR006207">
    <property type="entry name" value="Cys_knot_C"/>
</dbReference>
<evidence type="ECO:0000313" key="6">
    <source>
        <dbReference type="Proteomes" id="UP000694888"/>
    </source>
</evidence>
<evidence type="ECO:0000256" key="3">
    <source>
        <dbReference type="PROSITE-ProRule" id="PRU00039"/>
    </source>
</evidence>
<reference evidence="7" key="1">
    <citation type="submission" date="2025-08" db="UniProtKB">
        <authorList>
            <consortium name="RefSeq"/>
        </authorList>
    </citation>
    <scope>IDENTIFICATION</scope>
</reference>
<dbReference type="InterPro" id="IPR036383">
    <property type="entry name" value="TSP1_rpt_sf"/>
</dbReference>
<keyword evidence="1" id="KW-0732">Signal</keyword>
<dbReference type="SUPFAM" id="SSF82895">
    <property type="entry name" value="TSP-1 type 1 repeat"/>
    <property type="match status" value="1"/>
</dbReference>
<evidence type="ECO:0000313" key="7">
    <source>
        <dbReference type="RefSeq" id="XP_005107625.1"/>
    </source>
</evidence>
<dbReference type="Gene3D" id="2.10.25.10">
    <property type="entry name" value="Laminin"/>
    <property type="match status" value="1"/>
</dbReference>
<accession>A0ABM0K331</accession>
<comment type="caution">
    <text evidence="3">Lacks conserved residue(s) required for the propagation of feature annotation.</text>
</comment>
<evidence type="ECO:0000259" key="5">
    <source>
        <dbReference type="PROSITE" id="PS50184"/>
    </source>
</evidence>
<keyword evidence="6" id="KW-1185">Reference proteome</keyword>
<dbReference type="Gene3D" id="2.20.100.10">
    <property type="entry name" value="Thrombospondin type-1 (TSP1) repeat"/>
    <property type="match status" value="1"/>
</dbReference>
<keyword evidence="2" id="KW-1015">Disulfide bond</keyword>
<dbReference type="PROSITE" id="PS50184">
    <property type="entry name" value="VWFC_2"/>
    <property type="match status" value="1"/>
</dbReference>
<gene>
    <name evidence="7" type="primary">LOC101852722</name>
</gene>
<evidence type="ECO:0000259" key="4">
    <source>
        <dbReference type="PROSITE" id="PS01225"/>
    </source>
</evidence>
<dbReference type="InterPro" id="IPR036084">
    <property type="entry name" value="Ser_inhib-like_sf"/>
</dbReference>
<feature type="domain" description="VWFC" evidence="5">
    <location>
        <begin position="470"/>
        <end position="540"/>
    </location>
</feature>
<protein>
    <submittedName>
        <fullName evidence="7">SCO-spondin</fullName>
    </submittedName>
</protein>
<evidence type="ECO:0000256" key="2">
    <source>
        <dbReference type="ARBA" id="ARBA00023157"/>
    </source>
</evidence>
<dbReference type="SMART" id="SM00041">
    <property type="entry name" value="CT"/>
    <property type="match status" value="1"/>
</dbReference>
<name>A0ABM0K331_APLCA</name>
<sequence length="649" mass="71408">MADLPLSDVIIQPAPASSTSKFVFSAPAGSSPVEVIVQVEKGGLLEYLLVEGTFTSYQVIIKDESLTASAPLENVDGDDTFVPGQENLFNKDLEDNEQIYIVFQGPAEGFDVSIEKFKLCLPEMRFCQLTKDEVLRELSFLPLNGVLGVSPDDNEEVNYGLTGPGDTLEEGTKVQGNCYVCECVNYVLECTVDPECEKCPNYTATCEGSCDNPELVFDFENPGVDPSCVANETCVPDGCTTPHNCPSPWGEWSECDQCVKQRTRTCDESCGSLCNNIQLSEVEQCEPCVTVPPPVQCDENEELKCYNTFVMCNESCKMRLDQDSCNSLIADEDLPCNESCACKDGFMRNQAGVCVEEQECECYNGTVALPMNYRENVSACKYCICAETGYECYTIDDCCELGEWSGWSECSVTCGQGIKTRTREQTGMGCDAEKLLETEDCMENECPCIYMGKEYAPDEIIDDECKYCKCDSGSMQCEPKNNPDTWQTDDCQETCYCGENGEMVCTNTSKPECEEIRNNCNNDTHMLEDNPDDPCCPKCVPRMKPCEDKVVGSTKLNYTSTNSGLCISEDIEIKVCEGSCGFSSSGGNYFASYSQDPIKPPAFDMNTYSDCKCCNANLVVKEVSFNCADESVTKISVTSIGSCSCMQCT</sequence>
<dbReference type="SMART" id="SM00209">
    <property type="entry name" value="TSP1"/>
    <property type="match status" value="2"/>
</dbReference>
<dbReference type="Proteomes" id="UP000694888">
    <property type="component" value="Unplaced"/>
</dbReference>
<proteinExistence type="predicted"/>